<feature type="region of interest" description="Disordered" evidence="1">
    <location>
        <begin position="791"/>
        <end position="816"/>
    </location>
</feature>
<organism evidence="3 4">
    <name type="scientific">Didymosphaeria variabile</name>
    <dbReference type="NCBI Taxonomy" id="1932322"/>
    <lineage>
        <taxon>Eukaryota</taxon>
        <taxon>Fungi</taxon>
        <taxon>Dikarya</taxon>
        <taxon>Ascomycota</taxon>
        <taxon>Pezizomycotina</taxon>
        <taxon>Dothideomycetes</taxon>
        <taxon>Pleosporomycetidae</taxon>
        <taxon>Pleosporales</taxon>
        <taxon>Massarineae</taxon>
        <taxon>Didymosphaeriaceae</taxon>
        <taxon>Didymosphaeria</taxon>
    </lineage>
</organism>
<comment type="caution">
    <text evidence="3">The sequence shown here is derived from an EMBL/GenBank/DDBJ whole genome shotgun (WGS) entry which is preliminary data.</text>
</comment>
<dbReference type="EMBL" id="JAPEUX010000001">
    <property type="protein sequence ID" value="KAJ4360786.1"/>
    <property type="molecule type" value="Genomic_DNA"/>
</dbReference>
<gene>
    <name evidence="3" type="ORF">N0V89_001353</name>
</gene>
<name>A0A9W9CGQ9_9PLEO</name>
<evidence type="ECO:0000313" key="4">
    <source>
        <dbReference type="Proteomes" id="UP001140513"/>
    </source>
</evidence>
<dbReference type="Proteomes" id="UP001140513">
    <property type="component" value="Unassembled WGS sequence"/>
</dbReference>
<dbReference type="RefSeq" id="XP_056076988.1">
    <property type="nucleotide sequence ID" value="XM_056210166.1"/>
</dbReference>
<keyword evidence="4" id="KW-1185">Reference proteome</keyword>
<feature type="compositionally biased region" description="Polar residues" evidence="1">
    <location>
        <begin position="110"/>
        <end position="120"/>
    </location>
</feature>
<proteinExistence type="predicted"/>
<dbReference type="OrthoDB" id="3800503at2759"/>
<dbReference type="GeneID" id="80904883"/>
<evidence type="ECO:0000256" key="1">
    <source>
        <dbReference type="SAM" id="MobiDB-lite"/>
    </source>
</evidence>
<accession>A0A9W9CGQ9</accession>
<sequence length="816" mass="90088">MAMFFTVLAITCFGVLSIHASEKPVWDIAWRKTCGPLLDAHKKCAPNTITGDPIYWICNGEERTWEPTDERCKFGYEEGEEAPTTDGDWHIGCDDSDHCGYYKDHPNKRSIGSSPDTATGSAHAGLSPRKSPDGLNIPDRKGIHTRCSLTSFDLVEKFSDKRWIHHYKCPPGTACSDILGSGACRAGGHDFTIPGRSYLWAFKCPDAYKDPKTCHFADSVHALDSPKPLGPYLNGTTRCSPNGRTVQYLDGKQWKDIYACTAKATCVEHRGQGGCQAVQSLAYPLTSRSLADKRHASNGGIIQWPTLQRDEEDQPPTRCNPEIRDHVQYFSEFFNEWQDFHTCEYASGCHNFRGKAYCHDAYRILVPSVDLISGVDGGPPRLVVQVEQAEDDSELPQIEQKIVLAQAPIQTRCDPLDETQRFVQYLHPSAQQWLRFYQCSGPCFQFMEYAACEEYRDKYVIPSPPTQNFPKRAARPDLVAPDDPLAQNGWGSRCDALYPSGVIAFFRGQTIAYGECPNHGACRETGAGFVVCDVNGRPYLMEAHGQTRQLPRQDPYDPHAPDFNMFDTRCNPGDPREVQRHNGTTWDVEGGPNGGCAAPSLYDVLTQIGVASTVADADRDVLPRSPKREMVDDRLLRNSERLTEQGKMLIDEGEELTAQSDSLLETFFGPRDSATSFEDFAAMEEFAADPHNDIPSDAKEPKDAGVPDTSLVPTAADRAVHCRDTSGLVDDSVSMHKQGAHLVEEGNKLVAQGTTLLKTIFGAQTDEYIRNITGRGTAGVTGAPIIVDLPEVSDLPEVDIDKDAKAGDEDTGSDTE</sequence>
<keyword evidence="2" id="KW-0732">Signal</keyword>
<dbReference type="AlphaFoldDB" id="A0A9W9CGQ9"/>
<feature type="chain" id="PRO_5040968604" description="DUF4789 domain-containing protein" evidence="2">
    <location>
        <begin position="21"/>
        <end position="816"/>
    </location>
</feature>
<feature type="region of interest" description="Disordered" evidence="1">
    <location>
        <begin position="107"/>
        <end position="139"/>
    </location>
</feature>
<reference evidence="3" key="1">
    <citation type="submission" date="2022-10" db="EMBL/GenBank/DDBJ databases">
        <title>Tapping the CABI collections for fungal endophytes: first genome assemblies for Collariella, Neodidymelliopsis, Ascochyta clinopodiicola, Didymella pomorum, Didymosphaeria variabile, Neocosmospora piperis and Neocucurbitaria cava.</title>
        <authorList>
            <person name="Hill R."/>
        </authorList>
    </citation>
    <scope>NUCLEOTIDE SEQUENCE</scope>
    <source>
        <strain evidence="3">IMI 356815</strain>
    </source>
</reference>
<protein>
    <recommendedName>
        <fullName evidence="5">DUF4789 domain-containing protein</fullName>
    </recommendedName>
</protein>
<evidence type="ECO:0008006" key="5">
    <source>
        <dbReference type="Google" id="ProtNLM"/>
    </source>
</evidence>
<evidence type="ECO:0000313" key="3">
    <source>
        <dbReference type="EMBL" id="KAJ4360786.1"/>
    </source>
</evidence>
<feature type="signal peptide" evidence="2">
    <location>
        <begin position="1"/>
        <end position="20"/>
    </location>
</feature>
<feature type="compositionally biased region" description="Basic and acidic residues" evidence="1">
    <location>
        <begin position="799"/>
        <end position="808"/>
    </location>
</feature>
<evidence type="ECO:0000256" key="2">
    <source>
        <dbReference type="SAM" id="SignalP"/>
    </source>
</evidence>